<dbReference type="AlphaFoldDB" id="A0A1U9R301"/>
<keyword evidence="2" id="KW-0732">Signal</keyword>
<sequence>MRITARGPAPGAVALVTVLLVALTGCSSGGDEGDGESPLLRGLGALAEDKSVKQVTYLDAAEVRKVSKGDAKRFSFVSQPGGALLNSYQAGPWGRHLKVTQIDTAVDTVEAGHWEGSFDAEAITGSLKSSGYTRSDGDGGDVWTDSGKSGVAFQVSEDEISYSAKDSDPLSAVNPEKGSSLADNKEYRRAAECLGDVYRADFNRTTSPNPVPLAALGQRATSGGENTEVLCFVVKDDGTAERLDAELRSVVSAEAPRFDGTKVTVEKGDRPFVRAVVPDTASQRPGRLIATDIELWMTVADL</sequence>
<protein>
    <recommendedName>
        <fullName evidence="5">Lipoprotein</fullName>
    </recommendedName>
</protein>
<evidence type="ECO:0008006" key="5">
    <source>
        <dbReference type="Google" id="ProtNLM"/>
    </source>
</evidence>
<dbReference type="RefSeq" id="WP_078079537.1">
    <property type="nucleotide sequence ID" value="NZ_CP018047.1"/>
</dbReference>
<feature type="signal peptide" evidence="2">
    <location>
        <begin position="1"/>
        <end position="29"/>
    </location>
</feature>
<dbReference type="EMBL" id="CP018047">
    <property type="protein sequence ID" value="AQU70874.1"/>
    <property type="molecule type" value="Genomic_DNA"/>
</dbReference>
<gene>
    <name evidence="3" type="ORF">BBN63_12755</name>
</gene>
<dbReference type="Proteomes" id="UP000189677">
    <property type="component" value="Chromosome"/>
</dbReference>
<feature type="region of interest" description="Disordered" evidence="1">
    <location>
        <begin position="162"/>
        <end position="181"/>
    </location>
</feature>
<organism evidence="3 4">
    <name type="scientific">Streptomyces niveus</name>
    <name type="common">Streptomyces spheroides</name>
    <dbReference type="NCBI Taxonomy" id="193462"/>
    <lineage>
        <taxon>Bacteria</taxon>
        <taxon>Bacillati</taxon>
        <taxon>Actinomycetota</taxon>
        <taxon>Actinomycetes</taxon>
        <taxon>Kitasatosporales</taxon>
        <taxon>Streptomycetaceae</taxon>
        <taxon>Streptomyces</taxon>
    </lineage>
</organism>
<accession>A0A1U9R301</accession>
<evidence type="ECO:0000313" key="3">
    <source>
        <dbReference type="EMBL" id="AQU70874.1"/>
    </source>
</evidence>
<keyword evidence="4" id="KW-1185">Reference proteome</keyword>
<dbReference type="OrthoDB" id="4307712at2"/>
<evidence type="ECO:0000256" key="2">
    <source>
        <dbReference type="SAM" id="SignalP"/>
    </source>
</evidence>
<evidence type="ECO:0000313" key="4">
    <source>
        <dbReference type="Proteomes" id="UP000189677"/>
    </source>
</evidence>
<dbReference type="KEGG" id="snw:BBN63_12755"/>
<name>A0A1U9R301_STRNV</name>
<proteinExistence type="predicted"/>
<evidence type="ECO:0000256" key="1">
    <source>
        <dbReference type="SAM" id="MobiDB-lite"/>
    </source>
</evidence>
<feature type="chain" id="PRO_5039729155" description="Lipoprotein" evidence="2">
    <location>
        <begin position="30"/>
        <end position="302"/>
    </location>
</feature>
<dbReference type="PROSITE" id="PS51257">
    <property type="entry name" value="PROKAR_LIPOPROTEIN"/>
    <property type="match status" value="1"/>
</dbReference>
<reference evidence="3 4" key="1">
    <citation type="submission" date="2016-11" db="EMBL/GenBank/DDBJ databases">
        <title>Complete genome sequence of Streptomyces niveus SCSIO 3406.</title>
        <authorList>
            <person name="Zhu Q."/>
            <person name="Cheng W."/>
            <person name="Song Y."/>
            <person name="Li Q."/>
            <person name="Ju J."/>
        </authorList>
    </citation>
    <scope>NUCLEOTIDE SEQUENCE [LARGE SCALE GENOMIC DNA]</scope>
    <source>
        <strain evidence="3 4">SCSIO 3406</strain>
    </source>
</reference>